<organism evidence="1 2">
    <name type="scientific">Porites lobata</name>
    <dbReference type="NCBI Taxonomy" id="104759"/>
    <lineage>
        <taxon>Eukaryota</taxon>
        <taxon>Metazoa</taxon>
        <taxon>Cnidaria</taxon>
        <taxon>Anthozoa</taxon>
        <taxon>Hexacorallia</taxon>
        <taxon>Scleractinia</taxon>
        <taxon>Fungiina</taxon>
        <taxon>Poritidae</taxon>
        <taxon>Porites</taxon>
    </lineage>
</organism>
<keyword evidence="2" id="KW-1185">Reference proteome</keyword>
<dbReference type="EMBL" id="CALNXK010000125">
    <property type="protein sequence ID" value="CAH3163178.1"/>
    <property type="molecule type" value="Genomic_DNA"/>
</dbReference>
<name>A0ABN8QFF0_9CNID</name>
<sequence length="163" mass="18468">MDPNNILFDALTVGPTNSGNTQFLVNIRRGPFRCKFDYMVLICPSFVHNKTYDRFVDQDSRIFVIQPFFESTNTLIILDDCTASKVGKSRTGQLGSLRFSARHAGISVWLLTQQITSIAKPFHENVAIFLFYTPLGKTMKAIFKDYAGELSPEQYKELMAALK</sequence>
<evidence type="ECO:0008006" key="3">
    <source>
        <dbReference type="Google" id="ProtNLM"/>
    </source>
</evidence>
<comment type="caution">
    <text evidence="1">The sequence shown here is derived from an EMBL/GenBank/DDBJ whole genome shotgun (WGS) entry which is preliminary data.</text>
</comment>
<accession>A0ABN8QFF0</accession>
<dbReference type="Proteomes" id="UP001159405">
    <property type="component" value="Unassembled WGS sequence"/>
</dbReference>
<evidence type="ECO:0000313" key="1">
    <source>
        <dbReference type="EMBL" id="CAH3163178.1"/>
    </source>
</evidence>
<gene>
    <name evidence="1" type="ORF">PLOB_00005684</name>
</gene>
<protein>
    <recommendedName>
        <fullName evidence="3">Zona occludens toxin N-terminal domain-containing protein</fullName>
    </recommendedName>
</protein>
<reference evidence="1 2" key="1">
    <citation type="submission" date="2022-05" db="EMBL/GenBank/DDBJ databases">
        <authorList>
            <consortium name="Genoscope - CEA"/>
            <person name="William W."/>
        </authorList>
    </citation>
    <scope>NUCLEOTIDE SEQUENCE [LARGE SCALE GENOMIC DNA]</scope>
</reference>
<proteinExistence type="predicted"/>
<feature type="non-terminal residue" evidence="1">
    <location>
        <position position="163"/>
    </location>
</feature>
<evidence type="ECO:0000313" key="2">
    <source>
        <dbReference type="Proteomes" id="UP001159405"/>
    </source>
</evidence>